<evidence type="ECO:0000259" key="1">
    <source>
        <dbReference type="Pfam" id="PF06792"/>
    </source>
</evidence>
<evidence type="ECO:0000313" key="2">
    <source>
        <dbReference type="EMBL" id="MBW7461331.1"/>
    </source>
</evidence>
<feature type="non-terminal residue" evidence="2">
    <location>
        <position position="50"/>
    </location>
</feature>
<sequence>MIGALDTKGQEYRFVRDTLEACGLETYVIDTGVLGEPAFPPDVSAGEVAR</sequence>
<dbReference type="Pfam" id="PF06792">
    <property type="entry name" value="UPF0261"/>
    <property type="match status" value="1"/>
</dbReference>
<feature type="domain" description="UPF0261" evidence="1">
    <location>
        <begin position="1"/>
        <end position="49"/>
    </location>
</feature>
<dbReference type="InterPro" id="IPR044122">
    <property type="entry name" value="UPF0261_N"/>
</dbReference>
<proteinExistence type="predicted"/>
<accession>A0ABS7CK70</accession>
<comment type="caution">
    <text evidence="2">The sequence shown here is derived from an EMBL/GenBank/DDBJ whole genome shotgun (WGS) entry which is preliminary data.</text>
</comment>
<reference evidence="2 3" key="1">
    <citation type="submission" date="2021-07" db="EMBL/GenBank/DDBJ databases">
        <title>Paenibacillus radiodurans sp. nov., isolated from the southeastern edge of Tengger Desert.</title>
        <authorList>
            <person name="Zhang G."/>
        </authorList>
    </citation>
    <scope>NUCLEOTIDE SEQUENCE [LARGE SCALE GENOMIC DNA]</scope>
    <source>
        <strain evidence="2 3">CCM 7311</strain>
    </source>
</reference>
<evidence type="ECO:0000313" key="3">
    <source>
        <dbReference type="Proteomes" id="UP001519887"/>
    </source>
</evidence>
<gene>
    <name evidence="2" type="ORF">K0U00_45480</name>
</gene>
<dbReference type="Proteomes" id="UP001519887">
    <property type="component" value="Unassembled WGS sequence"/>
</dbReference>
<name>A0ABS7CK70_9BACL</name>
<protein>
    <submittedName>
        <fullName evidence="2">Tm-1-like ATP-binding domain-containing protein</fullName>
    </submittedName>
</protein>
<dbReference type="EMBL" id="JAHZIK010002864">
    <property type="protein sequence ID" value="MBW7461331.1"/>
    <property type="molecule type" value="Genomic_DNA"/>
</dbReference>
<organism evidence="2 3">
    <name type="scientific">Paenibacillus sepulcri</name>
    <dbReference type="NCBI Taxonomy" id="359917"/>
    <lineage>
        <taxon>Bacteria</taxon>
        <taxon>Bacillati</taxon>
        <taxon>Bacillota</taxon>
        <taxon>Bacilli</taxon>
        <taxon>Bacillales</taxon>
        <taxon>Paenibacillaceae</taxon>
        <taxon>Paenibacillus</taxon>
    </lineage>
</organism>
<keyword evidence="3" id="KW-1185">Reference proteome</keyword>